<dbReference type="PIRSF" id="PIRSF031057">
    <property type="entry name" value="Thiamin_pyrophosphokinase"/>
    <property type="match status" value="1"/>
</dbReference>
<dbReference type="GO" id="GO:0009229">
    <property type="term" value="P:thiamine diphosphate biosynthetic process"/>
    <property type="evidence" value="ECO:0007669"/>
    <property type="project" value="UniProtKB-UniRule"/>
</dbReference>
<evidence type="ECO:0000313" key="10">
    <source>
        <dbReference type="Proteomes" id="UP000243015"/>
    </source>
</evidence>
<protein>
    <recommendedName>
        <fullName evidence="7">Thiamine pyrophosphokinase</fullName>
        <ecNumber evidence="7">2.7.6.2</ecNumber>
    </recommendedName>
</protein>
<organism evidence="9 10">
    <name type="scientific">Trichophyton rubrum</name>
    <name type="common">Athlete's foot fungus</name>
    <name type="synonym">Epidermophyton rubrum</name>
    <dbReference type="NCBI Taxonomy" id="5551"/>
    <lineage>
        <taxon>Eukaryota</taxon>
        <taxon>Fungi</taxon>
        <taxon>Dikarya</taxon>
        <taxon>Ascomycota</taxon>
        <taxon>Pezizomycotina</taxon>
        <taxon>Eurotiomycetes</taxon>
        <taxon>Eurotiomycetidae</taxon>
        <taxon>Onygenales</taxon>
        <taxon>Arthrodermataceae</taxon>
        <taxon>Trichophyton</taxon>
    </lineage>
</organism>
<evidence type="ECO:0000256" key="6">
    <source>
        <dbReference type="ARBA" id="ARBA00022840"/>
    </source>
</evidence>
<evidence type="ECO:0000256" key="3">
    <source>
        <dbReference type="ARBA" id="ARBA00022679"/>
    </source>
</evidence>
<evidence type="ECO:0000256" key="4">
    <source>
        <dbReference type="ARBA" id="ARBA00022741"/>
    </source>
</evidence>
<dbReference type="Pfam" id="PF04263">
    <property type="entry name" value="TPK_catalytic"/>
    <property type="match status" value="1"/>
</dbReference>
<gene>
    <name evidence="9" type="ORF">A7C99_6971</name>
</gene>
<dbReference type="SUPFAM" id="SSF63999">
    <property type="entry name" value="Thiamin pyrophosphokinase, catalytic domain"/>
    <property type="match status" value="1"/>
</dbReference>
<dbReference type="Proteomes" id="UP000243015">
    <property type="component" value="Unassembled WGS sequence"/>
</dbReference>
<accession>A0A178EQW6</accession>
<dbReference type="InterPro" id="IPR007373">
    <property type="entry name" value="Thiamin_PyroPKinase_B1-bd"/>
</dbReference>
<comment type="catalytic activity">
    <reaction evidence="7">
        <text>thiamine + ATP = thiamine diphosphate + AMP + H(+)</text>
        <dbReference type="Rhea" id="RHEA:11576"/>
        <dbReference type="ChEBI" id="CHEBI:15378"/>
        <dbReference type="ChEBI" id="CHEBI:18385"/>
        <dbReference type="ChEBI" id="CHEBI:30616"/>
        <dbReference type="ChEBI" id="CHEBI:58937"/>
        <dbReference type="ChEBI" id="CHEBI:456215"/>
    </reaction>
</comment>
<dbReference type="InterPro" id="IPR036759">
    <property type="entry name" value="TPK_catalytic_sf"/>
</dbReference>
<keyword evidence="6 7" id="KW-0067">ATP-binding</keyword>
<dbReference type="SMART" id="SM00983">
    <property type="entry name" value="TPK_B1_binding"/>
    <property type="match status" value="1"/>
</dbReference>
<comment type="pathway">
    <text evidence="1 7">Cofactor biosynthesis; thiamine diphosphate biosynthesis; thiamine diphosphate from thiamine: step 1/1.</text>
</comment>
<keyword evidence="3 7" id="KW-0808">Transferase</keyword>
<feature type="domain" description="Thiamin pyrophosphokinase thiamin-binding" evidence="8">
    <location>
        <begin position="164"/>
        <end position="230"/>
    </location>
</feature>
<keyword evidence="4 7" id="KW-0547">Nucleotide-binding</keyword>
<evidence type="ECO:0000256" key="1">
    <source>
        <dbReference type="ARBA" id="ARBA00005078"/>
    </source>
</evidence>
<dbReference type="InterPro" id="IPR036371">
    <property type="entry name" value="TPK_B1-bd_sf"/>
</dbReference>
<dbReference type="UniPathway" id="UPA00060">
    <property type="reaction ID" value="UER00597"/>
</dbReference>
<dbReference type="GO" id="GO:0006772">
    <property type="term" value="P:thiamine metabolic process"/>
    <property type="evidence" value="ECO:0007669"/>
    <property type="project" value="InterPro"/>
</dbReference>
<reference evidence="9 10" key="1">
    <citation type="submission" date="2016-05" db="EMBL/GenBank/DDBJ databases">
        <title>Genome sequencing of Trichophyton rubrum CMCC(F)T1i isolated from hair.</title>
        <authorList>
            <person name="Zhan P."/>
            <person name="Tao Y."/>
            <person name="Liu W."/>
        </authorList>
    </citation>
    <scope>NUCLEOTIDE SEQUENCE [LARGE SCALE GENOMIC DNA]</scope>
    <source>
        <strain evidence="10">CMCC(F)T1i</strain>
    </source>
</reference>
<dbReference type="VEuPathDB" id="FungiDB:TERG_03613"/>
<dbReference type="SUPFAM" id="SSF63862">
    <property type="entry name" value="Thiamin pyrophosphokinase, substrate-binding domain"/>
    <property type="match status" value="1"/>
</dbReference>
<dbReference type="EMBL" id="LHPM01000019">
    <property type="protein sequence ID" value="OAL62388.1"/>
    <property type="molecule type" value="Genomic_DNA"/>
</dbReference>
<dbReference type="GO" id="GO:0004788">
    <property type="term" value="F:thiamine diphosphokinase activity"/>
    <property type="evidence" value="ECO:0007669"/>
    <property type="project" value="UniProtKB-UniRule"/>
</dbReference>
<dbReference type="PANTHER" id="PTHR13622">
    <property type="entry name" value="THIAMIN PYROPHOSPHOKINASE"/>
    <property type="match status" value="1"/>
</dbReference>
<comment type="similarity">
    <text evidence="2 7">Belongs to the thiamine pyrophosphokinase family.</text>
</comment>
<evidence type="ECO:0000256" key="2">
    <source>
        <dbReference type="ARBA" id="ARBA00006785"/>
    </source>
</evidence>
<evidence type="ECO:0000256" key="5">
    <source>
        <dbReference type="ARBA" id="ARBA00022777"/>
    </source>
</evidence>
<dbReference type="Gene3D" id="3.40.50.10240">
    <property type="entry name" value="Thiamin pyrophosphokinase, catalytic domain"/>
    <property type="match status" value="1"/>
</dbReference>
<dbReference type="CDD" id="cd07995">
    <property type="entry name" value="TPK"/>
    <property type="match status" value="1"/>
</dbReference>
<comment type="caution">
    <text evidence="9">The sequence shown here is derived from an EMBL/GenBank/DDBJ whole genome shotgun (WGS) entry which is preliminary data.</text>
</comment>
<dbReference type="EC" id="2.7.6.2" evidence="7"/>
<evidence type="ECO:0000259" key="8">
    <source>
        <dbReference type="SMART" id="SM00983"/>
    </source>
</evidence>
<proteinExistence type="inferred from homology"/>
<dbReference type="AlphaFoldDB" id="A0A178EQW6"/>
<keyword evidence="5 7" id="KW-0418">Kinase</keyword>
<name>A0A178EQW6_TRIRU</name>
<evidence type="ECO:0000256" key="7">
    <source>
        <dbReference type="PIRNR" id="PIRNR031057"/>
    </source>
</evidence>
<dbReference type="PANTHER" id="PTHR13622:SF8">
    <property type="entry name" value="THIAMIN PYROPHOSPHOKINASE 1"/>
    <property type="match status" value="1"/>
</dbReference>
<dbReference type="NCBIfam" id="TIGR01378">
    <property type="entry name" value="thi_PPkinase"/>
    <property type="match status" value="1"/>
</dbReference>
<dbReference type="GO" id="GO:0016301">
    <property type="term" value="F:kinase activity"/>
    <property type="evidence" value="ECO:0007669"/>
    <property type="project" value="UniProtKB-UniRule"/>
</dbReference>
<evidence type="ECO:0000313" key="9">
    <source>
        <dbReference type="EMBL" id="OAL62388.1"/>
    </source>
</evidence>
<dbReference type="InterPro" id="IPR016966">
    <property type="entry name" value="Thiamin_pyrophosphokinase_euk"/>
</dbReference>
<sequence>MRRLGLEKTELPNAIVGDLDSIHPDVRKHYQSMKVPIIENPDQYSTDFMKCLSYLADNCSDIVNATGQHSDNDFGSYSNNSSKALDVVVFGGLGGRVDQGFAQIHHLFCTTTSASEQIRRPNGELYLISEESISFFLRPGNNVIRTFGGSYFGKVKEASSGLSGRQTTNADQQAYFSENIGIIPIGGPSIISTQGLEWDVSGWKTEFGGNLSTSNHIRADLVKVETSAPVLFTVELAPSLKLDVLSFPR</sequence>
<dbReference type="GO" id="GO:0005524">
    <property type="term" value="F:ATP binding"/>
    <property type="evidence" value="ECO:0007669"/>
    <property type="project" value="UniProtKB-UniRule"/>
</dbReference>
<dbReference type="GO" id="GO:0030975">
    <property type="term" value="F:thiamine binding"/>
    <property type="evidence" value="ECO:0007669"/>
    <property type="project" value="UniProtKB-UniRule"/>
</dbReference>
<dbReference type="InterPro" id="IPR006282">
    <property type="entry name" value="Thi_PPkinase"/>
</dbReference>
<dbReference type="Pfam" id="PF04265">
    <property type="entry name" value="TPK_B1_binding"/>
    <property type="match status" value="1"/>
</dbReference>
<dbReference type="InterPro" id="IPR007371">
    <property type="entry name" value="TPK_catalytic"/>
</dbReference>